<sequence>MMRCIDLVEFDFFNMSDMNYIVVRCGYKLSTYVLYLYRIPGVDLDNRLRPLQCDAHIVEFLQHAKYWKFVDVFFDISPLLCIARSCVTVLSIKVVTIEDDGEPATKVGDDVEPAPKVRDDVKPAPKLGSMFMLPWIVHEAGNVNEPVFMEDICDDEQTNNEAQVEQPYIVSLAQIEQPSIILEAQVHEPTITKHNIVDRKGKEKMVEPEVRKKMIKLPKELLLKNLWMMLLMESSHKAKLNCLSWMIMVIWSSHKMIQMLYVGNQ</sequence>
<gene>
    <name evidence="1" type="ORF">LIER_44024</name>
</gene>
<protein>
    <submittedName>
        <fullName evidence="1">Uncharacterized protein</fullName>
    </submittedName>
</protein>
<dbReference type="Proteomes" id="UP001454036">
    <property type="component" value="Unassembled WGS sequence"/>
</dbReference>
<evidence type="ECO:0000313" key="1">
    <source>
        <dbReference type="EMBL" id="GAA0178159.1"/>
    </source>
</evidence>
<reference evidence="1 2" key="1">
    <citation type="submission" date="2024-01" db="EMBL/GenBank/DDBJ databases">
        <title>The complete chloroplast genome sequence of Lithospermum erythrorhizon: insights into the phylogenetic relationship among Boraginaceae species and the maternal lineages of purple gromwells.</title>
        <authorList>
            <person name="Okada T."/>
            <person name="Watanabe K."/>
        </authorList>
    </citation>
    <scope>NUCLEOTIDE SEQUENCE [LARGE SCALE GENOMIC DNA]</scope>
</reference>
<keyword evidence="2" id="KW-1185">Reference proteome</keyword>
<dbReference type="AlphaFoldDB" id="A0AAV3RNN8"/>
<dbReference type="EMBL" id="BAABME010044241">
    <property type="protein sequence ID" value="GAA0178159.1"/>
    <property type="molecule type" value="Genomic_DNA"/>
</dbReference>
<comment type="caution">
    <text evidence="1">The sequence shown here is derived from an EMBL/GenBank/DDBJ whole genome shotgun (WGS) entry which is preliminary data.</text>
</comment>
<organism evidence="1 2">
    <name type="scientific">Lithospermum erythrorhizon</name>
    <name type="common">Purple gromwell</name>
    <name type="synonym">Lithospermum officinale var. erythrorhizon</name>
    <dbReference type="NCBI Taxonomy" id="34254"/>
    <lineage>
        <taxon>Eukaryota</taxon>
        <taxon>Viridiplantae</taxon>
        <taxon>Streptophyta</taxon>
        <taxon>Embryophyta</taxon>
        <taxon>Tracheophyta</taxon>
        <taxon>Spermatophyta</taxon>
        <taxon>Magnoliopsida</taxon>
        <taxon>eudicotyledons</taxon>
        <taxon>Gunneridae</taxon>
        <taxon>Pentapetalae</taxon>
        <taxon>asterids</taxon>
        <taxon>lamiids</taxon>
        <taxon>Boraginales</taxon>
        <taxon>Boraginaceae</taxon>
        <taxon>Boraginoideae</taxon>
        <taxon>Lithospermeae</taxon>
        <taxon>Lithospermum</taxon>
    </lineage>
</organism>
<proteinExistence type="predicted"/>
<evidence type="ECO:0000313" key="2">
    <source>
        <dbReference type="Proteomes" id="UP001454036"/>
    </source>
</evidence>
<accession>A0AAV3RNN8</accession>
<name>A0AAV3RNN8_LITER</name>